<name>A0A2V3PQI3_9BACT</name>
<dbReference type="Gene3D" id="3.40.50.1110">
    <property type="entry name" value="SGNH hydrolase"/>
    <property type="match status" value="1"/>
</dbReference>
<protein>
    <submittedName>
        <fullName evidence="2">Lysophospholipase L1-like esterase</fullName>
    </submittedName>
</protein>
<dbReference type="GO" id="GO:0016788">
    <property type="term" value="F:hydrolase activity, acting on ester bonds"/>
    <property type="evidence" value="ECO:0007669"/>
    <property type="project" value="UniProtKB-ARBA"/>
</dbReference>
<evidence type="ECO:0000313" key="3">
    <source>
        <dbReference type="Proteomes" id="UP000247973"/>
    </source>
</evidence>
<keyword evidence="1" id="KW-1133">Transmembrane helix</keyword>
<evidence type="ECO:0000313" key="2">
    <source>
        <dbReference type="EMBL" id="PXV64069.1"/>
    </source>
</evidence>
<dbReference type="EMBL" id="QICL01000011">
    <property type="protein sequence ID" value="PXV64069.1"/>
    <property type="molecule type" value="Genomic_DNA"/>
</dbReference>
<accession>A0A2V3PQI3</accession>
<comment type="caution">
    <text evidence="2">The sequence shown here is derived from an EMBL/GenBank/DDBJ whole genome shotgun (WGS) entry which is preliminary data.</text>
</comment>
<dbReference type="InterPro" id="IPR036514">
    <property type="entry name" value="SGNH_hydro_sf"/>
</dbReference>
<organism evidence="2 3">
    <name type="scientific">Dysgonomonas alginatilytica</name>
    <dbReference type="NCBI Taxonomy" id="1605892"/>
    <lineage>
        <taxon>Bacteria</taxon>
        <taxon>Pseudomonadati</taxon>
        <taxon>Bacteroidota</taxon>
        <taxon>Bacteroidia</taxon>
        <taxon>Bacteroidales</taxon>
        <taxon>Dysgonomonadaceae</taxon>
        <taxon>Dysgonomonas</taxon>
    </lineage>
</organism>
<reference evidence="2 3" key="1">
    <citation type="submission" date="2018-03" db="EMBL/GenBank/DDBJ databases">
        <title>Genomic Encyclopedia of Archaeal and Bacterial Type Strains, Phase II (KMG-II): from individual species to whole genera.</title>
        <authorList>
            <person name="Goeker M."/>
        </authorList>
    </citation>
    <scope>NUCLEOTIDE SEQUENCE [LARGE SCALE GENOMIC DNA]</scope>
    <source>
        <strain evidence="2 3">DSM 100214</strain>
    </source>
</reference>
<feature type="transmembrane region" description="Helical" evidence="1">
    <location>
        <begin position="7"/>
        <end position="26"/>
    </location>
</feature>
<dbReference type="RefSeq" id="WP_110310632.1">
    <property type="nucleotide sequence ID" value="NZ_QICL01000011.1"/>
</dbReference>
<keyword evidence="1" id="KW-0472">Membrane</keyword>
<dbReference type="SUPFAM" id="SSF52266">
    <property type="entry name" value="SGNH hydrolase"/>
    <property type="match status" value="1"/>
</dbReference>
<gene>
    <name evidence="2" type="ORF">CLV62_11126</name>
</gene>
<dbReference type="OrthoDB" id="9810515at2"/>
<dbReference type="Gene3D" id="2.60.120.1360">
    <property type="match status" value="1"/>
</dbReference>
<evidence type="ECO:0000256" key="1">
    <source>
        <dbReference type="SAM" id="Phobius"/>
    </source>
</evidence>
<dbReference type="AlphaFoldDB" id="A0A2V3PQI3"/>
<dbReference type="Proteomes" id="UP000247973">
    <property type="component" value="Unassembled WGS sequence"/>
</dbReference>
<keyword evidence="1" id="KW-0812">Transmembrane</keyword>
<proteinExistence type="predicted"/>
<keyword evidence="3" id="KW-1185">Reference proteome</keyword>
<sequence length="469" mass="52183">MEGKAKNYFFKSFLTIIIAIGIFWGLKQVLPARLFPENTAPIPGIVIDSLALDAMTNDSVSMAEADSLENDTLINRIDIDASDNSEGIGNLINFYEKLYELENSGKGKVRIAYFGDSMNDGDLIVQDIRSAYQSQYGGKGVGFVGITSLSASARYSVTHQYSKNWETQSFLNVKKPKRAFGVDGQVSFVPRGSQTWLRYVANDVINSTLLYNPTLFYGSSSNHNGSVNIALGKDSSIRHDLITDRLLNTLKLSSTTKMLKATFEKADSIPFYGVNFDDGVGVHVDNFSLRGNSGLPLSLFNTDLMNALDKILNYDLIVLQYGTNVLGYGTTDYSWYETKMAGVVNHLQQCFPNASILIISTGDRAIKTDMEMKTDKAVEPLVKHQRLYAESTHSGFINLYTLMGGYGSMIKWVQENPSLANKDYTHFNQKGAKKIGGLIYDELDKGYFQYKKLKESGQIPNRIKHSDDL</sequence>